<dbReference type="InterPro" id="IPR029044">
    <property type="entry name" value="Nucleotide-diphossugar_trans"/>
</dbReference>
<dbReference type="InterPro" id="IPR005844">
    <property type="entry name" value="A-D-PHexomutase_a/b/a-I"/>
</dbReference>
<evidence type="ECO:0000256" key="5">
    <source>
        <dbReference type="ARBA" id="ARBA00022553"/>
    </source>
</evidence>
<dbReference type="InterPro" id="IPR005835">
    <property type="entry name" value="NTP_transferase_dom"/>
</dbReference>
<feature type="domain" description="Alpha-D-phosphohexomutase alpha/beta/alpha" evidence="10">
    <location>
        <begin position="636"/>
        <end position="743"/>
    </location>
</feature>
<comment type="subcellular location">
    <subcellularLocation>
        <location evidence="1">Cytoplasm</location>
        <location evidence="1">Cytosol</location>
    </subcellularLocation>
</comment>
<evidence type="ECO:0000256" key="6">
    <source>
        <dbReference type="ARBA" id="ARBA00022917"/>
    </source>
</evidence>
<dbReference type="InterPro" id="IPR005846">
    <property type="entry name" value="A-D-PHexomutase_a/b/a-III"/>
</dbReference>
<evidence type="ECO:0000256" key="3">
    <source>
        <dbReference type="ARBA" id="ARBA00022490"/>
    </source>
</evidence>
<dbReference type="InterPro" id="IPR016055">
    <property type="entry name" value="A-D-PHexomutase_a/b/a-I/II/III"/>
</dbReference>
<evidence type="ECO:0000259" key="9">
    <source>
        <dbReference type="Pfam" id="PF02879"/>
    </source>
</evidence>
<proteinExistence type="inferred from homology"/>
<evidence type="ECO:0000256" key="2">
    <source>
        <dbReference type="ARBA" id="ARBA00010231"/>
    </source>
</evidence>
<dbReference type="SUPFAM" id="SSF53738">
    <property type="entry name" value="Phosphoglucomutase, first 3 domains"/>
    <property type="match status" value="2"/>
</dbReference>
<dbReference type="GO" id="GO:0005975">
    <property type="term" value="P:carbohydrate metabolic process"/>
    <property type="evidence" value="ECO:0007669"/>
    <property type="project" value="InterPro"/>
</dbReference>
<evidence type="ECO:0000259" key="7">
    <source>
        <dbReference type="Pfam" id="PF00483"/>
    </source>
</evidence>
<keyword evidence="3" id="KW-0963">Cytoplasm</keyword>
<feature type="domain" description="Alpha-D-phosphohexomutase alpha/beta/alpha" evidence="8">
    <location>
        <begin position="381"/>
        <end position="511"/>
    </location>
</feature>
<dbReference type="InterPro" id="IPR036900">
    <property type="entry name" value="A-D-PHexomutase_C_sf"/>
</dbReference>
<feature type="domain" description="EIF2B subunit epsilon/gamma LbH" evidence="11">
    <location>
        <begin position="246"/>
        <end position="349"/>
    </location>
</feature>
<dbReference type="Pfam" id="PF25084">
    <property type="entry name" value="LbH_EIF2B"/>
    <property type="match status" value="1"/>
</dbReference>
<dbReference type="GO" id="GO:0016868">
    <property type="term" value="F:intramolecular phosphotransferase activity"/>
    <property type="evidence" value="ECO:0007669"/>
    <property type="project" value="InterPro"/>
</dbReference>
<dbReference type="Gene3D" id="3.90.550.10">
    <property type="entry name" value="Spore Coat Polysaccharide Biosynthesis Protein SpsA, Chain A"/>
    <property type="match status" value="1"/>
</dbReference>
<comment type="caution">
    <text evidence="12">The sequence shown here is derived from an EMBL/GenBank/DDBJ whole genome shotgun (WGS) entry which is preliminary data.</text>
</comment>
<dbReference type="SUPFAM" id="SSF55957">
    <property type="entry name" value="Phosphoglucomutase, C-terminal domain"/>
    <property type="match status" value="1"/>
</dbReference>
<dbReference type="Gene3D" id="3.40.120.10">
    <property type="entry name" value="Alpha-D-Glucose-1,6-Bisphosphate, subunit A, domain 3"/>
    <property type="match status" value="3"/>
</dbReference>
<feature type="domain" description="Alpha-D-phosphohexomutase alpha/beta/alpha" evidence="9">
    <location>
        <begin position="532"/>
        <end position="632"/>
    </location>
</feature>
<dbReference type="InterPro" id="IPR050486">
    <property type="entry name" value="Mannose-1P_guanyltransferase"/>
</dbReference>
<evidence type="ECO:0000259" key="11">
    <source>
        <dbReference type="Pfam" id="PF25084"/>
    </source>
</evidence>
<dbReference type="Proteomes" id="UP000051861">
    <property type="component" value="Unassembled WGS sequence"/>
</dbReference>
<name>A0A0S7Y4I3_UNCSA</name>
<dbReference type="Pfam" id="PF02880">
    <property type="entry name" value="PGM_PMM_III"/>
    <property type="match status" value="1"/>
</dbReference>
<dbReference type="Pfam" id="PF02878">
    <property type="entry name" value="PGM_PMM_I"/>
    <property type="match status" value="1"/>
</dbReference>
<gene>
    <name evidence="12" type="ORF">AMJ44_03725</name>
</gene>
<dbReference type="InterPro" id="IPR005845">
    <property type="entry name" value="A-D-PHexomutase_a/b/a-II"/>
</dbReference>
<dbReference type="InterPro" id="IPR011004">
    <property type="entry name" value="Trimer_LpxA-like_sf"/>
</dbReference>
<dbReference type="PANTHER" id="PTHR22572">
    <property type="entry name" value="SUGAR-1-PHOSPHATE GUANYL TRANSFERASE"/>
    <property type="match status" value="1"/>
</dbReference>
<dbReference type="Pfam" id="PF02879">
    <property type="entry name" value="PGM_PMM_II"/>
    <property type="match status" value="1"/>
</dbReference>
<dbReference type="Gene3D" id="3.30.310.50">
    <property type="entry name" value="Alpha-D-phosphohexomutase, C-terminal domain"/>
    <property type="match status" value="1"/>
</dbReference>
<organism evidence="12 13">
    <name type="scientific">candidate division WOR-1 bacterium DG_54_3</name>
    <dbReference type="NCBI Taxonomy" id="1703775"/>
    <lineage>
        <taxon>Bacteria</taxon>
        <taxon>Bacillati</taxon>
        <taxon>Saganbacteria</taxon>
    </lineage>
</organism>
<keyword evidence="4" id="KW-0396">Initiation factor</keyword>
<accession>A0A0S7Y4I3</accession>
<keyword evidence="6" id="KW-0648">Protein biosynthesis</keyword>
<dbReference type="Gene3D" id="2.160.10.10">
    <property type="entry name" value="Hexapeptide repeat proteins"/>
    <property type="match status" value="1"/>
</dbReference>
<protein>
    <recommendedName>
        <fullName evidence="14">Nucleotidyltransferase</fullName>
    </recommendedName>
</protein>
<reference evidence="12 13" key="1">
    <citation type="journal article" date="2015" name="Microbiome">
        <title>Genomic resolution of linkages in carbon, nitrogen, and sulfur cycling among widespread estuary sediment bacteria.</title>
        <authorList>
            <person name="Baker B.J."/>
            <person name="Lazar C.S."/>
            <person name="Teske A.P."/>
            <person name="Dick G.J."/>
        </authorList>
    </citation>
    <scope>NUCLEOTIDE SEQUENCE [LARGE SCALE GENOMIC DNA]</scope>
    <source>
        <strain evidence="12">DG_54_3</strain>
    </source>
</reference>
<evidence type="ECO:0000259" key="10">
    <source>
        <dbReference type="Pfam" id="PF02880"/>
    </source>
</evidence>
<dbReference type="Pfam" id="PF00483">
    <property type="entry name" value="NTP_transferase"/>
    <property type="match status" value="1"/>
</dbReference>
<dbReference type="EMBL" id="LIZX01000023">
    <property type="protein sequence ID" value="KPJ69514.1"/>
    <property type="molecule type" value="Genomic_DNA"/>
</dbReference>
<sequence length="832" mass="92237">MKAVILAGGLGTRLHPLTVDLPKPMVPLANRPLMSYIVELLAKHGFNDIRALLYHQPEVIKNYFGNGENFGVKIQYVEAPEDYGTAGAVKFACRDLREPVLVISADLITDFDLSQAVIFHRQKKALATVVLTRIENPLPYGIVITDKDSRIKSFFEKPSWSEVFSDTINAGIYVLEPKVLEYIPSEKAFDFSLDLFPLLLREKKPIFGYIADGYWKDIGQTEDYGRSHADVLRNRVKLKLLGQRLRENIWVGENVLISSSALLEGLGIIGDNSIVADEVRLSNTVIGRNCKIGRGAFLKECVIWDGVEVGSEAKLERAILGKGVKVGVRANLAEGVVVGDETEIGGDTDIRPFIKVWPRKVIEEGSTVSRSIIWREHWTKSIFGQYGVTGICNVEVTPQFAAALGAAFGSVLGRGTRISCSRDSHKASRMIHRALMAGVLSVGVNISNLEMVPIPINRFEIKFLKSQGGFHVRKSPFDPELLDLRFFDNKGMDLSSSFEKRVERRFFGEDFSRTTVEETGEVSFPFHRLAEEYKAGILEQLNLKAFPSSSFKLVIDYAFGTASQIFPSILGELGLEVVALDAYIDESKITKDKAAFEKSLHQMTKIVKSVGADLGVLLDTGAEKIFICDERGNIIDGRQALGIMALLVLKSRKNAAIAVPVSESKVIEELAHKYGGKVIRTKNNLKGVMEVAESGKVCFLGEGLGGFIFPEFMPAFDGMLSVCKLVECLSREKVKVSEICAETPPINLLSFEILCSSEQKGMVMRKAMDLAKDADRLETLDGLKFWHDGDWALILPDPSRPIIHLFAEANTKEKAQQLLNNYAKKINLIKEP</sequence>
<dbReference type="PATRIC" id="fig|1703775.3.peg.836"/>
<evidence type="ECO:0000256" key="4">
    <source>
        <dbReference type="ARBA" id="ARBA00022540"/>
    </source>
</evidence>
<comment type="similarity">
    <text evidence="2">Belongs to the phosphohexose mutase family.</text>
</comment>
<dbReference type="CDD" id="cd04181">
    <property type="entry name" value="NTP_transferase"/>
    <property type="match status" value="1"/>
</dbReference>
<evidence type="ECO:0000259" key="8">
    <source>
        <dbReference type="Pfam" id="PF02878"/>
    </source>
</evidence>
<evidence type="ECO:0000256" key="1">
    <source>
        <dbReference type="ARBA" id="ARBA00004514"/>
    </source>
</evidence>
<dbReference type="SUPFAM" id="SSF51161">
    <property type="entry name" value="Trimeric LpxA-like enzymes"/>
    <property type="match status" value="1"/>
</dbReference>
<dbReference type="AlphaFoldDB" id="A0A0S7Y4I3"/>
<evidence type="ECO:0000313" key="13">
    <source>
        <dbReference type="Proteomes" id="UP000051861"/>
    </source>
</evidence>
<keyword evidence="5" id="KW-0597">Phosphoprotein</keyword>
<evidence type="ECO:0008006" key="14">
    <source>
        <dbReference type="Google" id="ProtNLM"/>
    </source>
</evidence>
<evidence type="ECO:0000313" key="12">
    <source>
        <dbReference type="EMBL" id="KPJ69514.1"/>
    </source>
</evidence>
<feature type="domain" description="Nucleotidyl transferase" evidence="7">
    <location>
        <begin position="2"/>
        <end position="232"/>
    </location>
</feature>
<dbReference type="SUPFAM" id="SSF53448">
    <property type="entry name" value="Nucleotide-diphospho-sugar transferases"/>
    <property type="match status" value="1"/>
</dbReference>
<dbReference type="InterPro" id="IPR056764">
    <property type="entry name" value="LbH_EIF2B3/5"/>
</dbReference>